<dbReference type="OrthoDB" id="38519at2759"/>
<accession>A0A1E7FI86</accession>
<evidence type="ECO:0008006" key="3">
    <source>
        <dbReference type="Google" id="ProtNLM"/>
    </source>
</evidence>
<organism evidence="1 2">
    <name type="scientific">Fragilariopsis cylindrus CCMP1102</name>
    <dbReference type="NCBI Taxonomy" id="635003"/>
    <lineage>
        <taxon>Eukaryota</taxon>
        <taxon>Sar</taxon>
        <taxon>Stramenopiles</taxon>
        <taxon>Ochrophyta</taxon>
        <taxon>Bacillariophyta</taxon>
        <taxon>Bacillariophyceae</taxon>
        <taxon>Bacillariophycidae</taxon>
        <taxon>Bacillariales</taxon>
        <taxon>Bacillariaceae</taxon>
        <taxon>Fragilariopsis</taxon>
    </lineage>
</organism>
<dbReference type="AlphaFoldDB" id="A0A1E7FI86"/>
<dbReference type="KEGG" id="fcy:FRACYDRAFT_238329"/>
<proteinExistence type="predicted"/>
<gene>
    <name evidence="1" type="ORF">FRACYDRAFT_238329</name>
</gene>
<reference evidence="1 2" key="1">
    <citation type="submission" date="2016-09" db="EMBL/GenBank/DDBJ databases">
        <title>Extensive genetic diversity and differential bi-allelic expression allows diatom success in the polar Southern Ocean.</title>
        <authorList>
            <consortium name="DOE Joint Genome Institute"/>
            <person name="Mock T."/>
            <person name="Otillar R.P."/>
            <person name="Strauss J."/>
            <person name="Dupont C."/>
            <person name="Frickenhaus S."/>
            <person name="Maumus F."/>
            <person name="Mcmullan M."/>
            <person name="Sanges R."/>
            <person name="Schmutz J."/>
            <person name="Toseland A."/>
            <person name="Valas R."/>
            <person name="Veluchamy A."/>
            <person name="Ward B.J."/>
            <person name="Allen A."/>
            <person name="Barry K."/>
            <person name="Falciatore A."/>
            <person name="Ferrante M."/>
            <person name="Fortunato A.E."/>
            <person name="Gloeckner G."/>
            <person name="Gruber A."/>
            <person name="Hipkin R."/>
            <person name="Janech M."/>
            <person name="Kroth P."/>
            <person name="Leese F."/>
            <person name="Lindquist E."/>
            <person name="Lyon B.R."/>
            <person name="Martin J."/>
            <person name="Mayer C."/>
            <person name="Parker M."/>
            <person name="Quesneville H."/>
            <person name="Raymond J."/>
            <person name="Uhlig C."/>
            <person name="Valentin K.U."/>
            <person name="Worden A.Z."/>
            <person name="Armbrust E.V."/>
            <person name="Bowler C."/>
            <person name="Green B."/>
            <person name="Moulton V."/>
            <person name="Van Oosterhout C."/>
            <person name="Grigoriev I."/>
        </authorList>
    </citation>
    <scope>NUCLEOTIDE SEQUENCE [LARGE SCALE GENOMIC DNA]</scope>
    <source>
        <strain evidence="1 2">CCMP1102</strain>
    </source>
</reference>
<evidence type="ECO:0000313" key="2">
    <source>
        <dbReference type="Proteomes" id="UP000095751"/>
    </source>
</evidence>
<protein>
    <recommendedName>
        <fullName evidence="3">DDE Tnp4 domain-containing protein</fullName>
    </recommendedName>
</protein>
<name>A0A1E7FI86_9STRA</name>
<keyword evidence="2" id="KW-1185">Reference proteome</keyword>
<dbReference type="Proteomes" id="UP000095751">
    <property type="component" value="Unassembled WGS sequence"/>
</dbReference>
<dbReference type="EMBL" id="KV784357">
    <property type="protein sequence ID" value="OEU17899.1"/>
    <property type="molecule type" value="Genomic_DNA"/>
</dbReference>
<evidence type="ECO:0000313" key="1">
    <source>
        <dbReference type="EMBL" id="OEU17899.1"/>
    </source>
</evidence>
<sequence length="271" mass="31837">MRLHVREGVARRLESASESDFKRIGSSFLSTSQYAYEISDADMIKEFSATSLVLKLLYKDLVLAGLPTASKPLHLLWWLYYTKHYPKKKMWERLSRRSYKTTKKWMHIIRKAIMVVVPDMDKKKGKYPFDECWYGHKFKKAGLRYGIATCIQTGEIVLVQGPFPAGAWPDQKIYTQHVVPKLSPGEKVEADRGYRHPTIRRPENFDCRSEKKAKGAVAGRHETINGRLKNFASLDERYRHDIKEHKYYFYTACVMYNLMHRQYGPTFDVYY</sequence>
<dbReference type="InParanoid" id="A0A1E7FI86"/>